<accession>A0A9K3K623</accession>
<keyword evidence="1" id="KW-0233">DNA recombination</keyword>
<proteinExistence type="inferred from homology"/>
<name>A0A9K3K623_9STRA</name>
<dbReference type="GO" id="GO:0006281">
    <property type="term" value="P:DNA repair"/>
    <property type="evidence" value="ECO:0007669"/>
    <property type="project" value="UniProtKB-KW"/>
</dbReference>
<dbReference type="EC" id="5.6.2.3" evidence="1"/>
<dbReference type="AlphaFoldDB" id="A0A9K3K623"/>
<evidence type="ECO:0000313" key="5">
    <source>
        <dbReference type="Proteomes" id="UP000693970"/>
    </source>
</evidence>
<keyword evidence="1" id="KW-0547">Nucleotide-binding</keyword>
<dbReference type="GO" id="GO:0005524">
    <property type="term" value="F:ATP binding"/>
    <property type="evidence" value="ECO:0007669"/>
    <property type="project" value="UniProtKB-KW"/>
</dbReference>
<dbReference type="Pfam" id="PF05970">
    <property type="entry name" value="PIF1"/>
    <property type="match status" value="1"/>
</dbReference>
<dbReference type="GO" id="GO:0000723">
    <property type="term" value="P:telomere maintenance"/>
    <property type="evidence" value="ECO:0007669"/>
    <property type="project" value="InterPro"/>
</dbReference>
<keyword evidence="5" id="KW-1185">Reference proteome</keyword>
<dbReference type="GO" id="GO:0016787">
    <property type="term" value="F:hydrolase activity"/>
    <property type="evidence" value="ECO:0007669"/>
    <property type="project" value="UniProtKB-KW"/>
</dbReference>
<reference evidence="3" key="1">
    <citation type="journal article" date="2021" name="Sci. Rep.">
        <title>Diploid genomic architecture of Nitzschia inconspicua, an elite biomass production diatom.</title>
        <authorList>
            <person name="Oliver A."/>
            <person name="Podell S."/>
            <person name="Pinowska A."/>
            <person name="Traller J.C."/>
            <person name="Smith S.R."/>
            <person name="McClure R."/>
            <person name="Beliaev A."/>
            <person name="Bohutskyi P."/>
            <person name="Hill E.A."/>
            <person name="Rabines A."/>
            <person name="Zheng H."/>
            <person name="Allen L.Z."/>
            <person name="Kuo A."/>
            <person name="Grigoriev I.V."/>
            <person name="Allen A.E."/>
            <person name="Hazlebeck D."/>
            <person name="Allen E.E."/>
        </authorList>
    </citation>
    <scope>NUCLEOTIDE SEQUENCE</scope>
    <source>
        <strain evidence="3">Hildebrandi</strain>
    </source>
</reference>
<dbReference type="InterPro" id="IPR051055">
    <property type="entry name" value="PIF1_helicase"/>
</dbReference>
<keyword evidence="1" id="KW-0067">ATP-binding</keyword>
<keyword evidence="1" id="KW-0378">Hydrolase</keyword>
<evidence type="ECO:0000259" key="2">
    <source>
        <dbReference type="Pfam" id="PF05970"/>
    </source>
</evidence>
<keyword evidence="1" id="KW-0227">DNA damage</keyword>
<protein>
    <recommendedName>
        <fullName evidence="1">ATP-dependent DNA helicase</fullName>
        <ecNumber evidence="1">5.6.2.3</ecNumber>
    </recommendedName>
</protein>
<reference evidence="3" key="2">
    <citation type="submission" date="2021-04" db="EMBL/GenBank/DDBJ databases">
        <authorList>
            <person name="Podell S."/>
        </authorList>
    </citation>
    <scope>NUCLEOTIDE SEQUENCE</scope>
    <source>
        <strain evidence="3">Hildebrandi</strain>
    </source>
</reference>
<comment type="catalytic activity">
    <reaction evidence="1">
        <text>ATP + H2O = ADP + phosphate + H(+)</text>
        <dbReference type="Rhea" id="RHEA:13065"/>
        <dbReference type="ChEBI" id="CHEBI:15377"/>
        <dbReference type="ChEBI" id="CHEBI:15378"/>
        <dbReference type="ChEBI" id="CHEBI:30616"/>
        <dbReference type="ChEBI" id="CHEBI:43474"/>
        <dbReference type="ChEBI" id="CHEBI:456216"/>
        <dbReference type="EC" id="5.6.2.3"/>
    </reaction>
</comment>
<keyword evidence="1" id="KW-0347">Helicase</keyword>
<evidence type="ECO:0000313" key="3">
    <source>
        <dbReference type="EMBL" id="KAG7337686.1"/>
    </source>
</evidence>
<comment type="cofactor">
    <cofactor evidence="1">
        <name>Mg(2+)</name>
        <dbReference type="ChEBI" id="CHEBI:18420"/>
    </cofactor>
</comment>
<dbReference type="EMBL" id="JAGRRH010000017">
    <property type="protein sequence ID" value="KAG7352954.1"/>
    <property type="molecule type" value="Genomic_DNA"/>
</dbReference>
<evidence type="ECO:0000256" key="1">
    <source>
        <dbReference type="RuleBase" id="RU363044"/>
    </source>
</evidence>
<feature type="domain" description="DNA helicase Pif1-like DEAD-box helicase" evidence="2">
    <location>
        <begin position="606"/>
        <end position="774"/>
    </location>
</feature>
<evidence type="ECO:0000313" key="4">
    <source>
        <dbReference type="EMBL" id="KAG7352954.1"/>
    </source>
</evidence>
<keyword evidence="1" id="KW-0234">DNA repair</keyword>
<dbReference type="EMBL" id="JAGRRH010000076">
    <property type="protein sequence ID" value="KAG7337686.1"/>
    <property type="molecule type" value="Genomic_DNA"/>
</dbReference>
<organism evidence="3 5">
    <name type="scientific">Nitzschia inconspicua</name>
    <dbReference type="NCBI Taxonomy" id="303405"/>
    <lineage>
        <taxon>Eukaryota</taxon>
        <taxon>Sar</taxon>
        <taxon>Stramenopiles</taxon>
        <taxon>Ochrophyta</taxon>
        <taxon>Bacillariophyta</taxon>
        <taxon>Bacillariophyceae</taxon>
        <taxon>Bacillariophycidae</taxon>
        <taxon>Bacillariales</taxon>
        <taxon>Bacillariaceae</taxon>
        <taxon>Nitzschia</taxon>
    </lineage>
</organism>
<dbReference type="PANTHER" id="PTHR47642:SF6">
    <property type="entry name" value="ATP-DEPENDENT DNA HELICASE"/>
    <property type="match status" value="1"/>
</dbReference>
<comment type="caution">
    <text evidence="3">The sequence shown here is derived from an EMBL/GenBank/DDBJ whole genome shotgun (WGS) entry which is preliminary data.</text>
</comment>
<dbReference type="InterPro" id="IPR010285">
    <property type="entry name" value="DNA_helicase_pif1-like_DEAD"/>
</dbReference>
<dbReference type="PANTHER" id="PTHR47642">
    <property type="entry name" value="ATP-DEPENDENT DNA HELICASE"/>
    <property type="match status" value="1"/>
</dbReference>
<sequence length="1111" mass="125737">MRYTPSSEIKFIVAALQNVHSSEHRKSCFKKGCECRMKIPSPNTTKTLVLFDDVQTKWYDWRGNDISRALSICVPKRAHVDAFVNVNNAFVSTLFGCNTNVATGLDGGSVMYCTCYISKNTEKEDSEHFASAAKHMVKRMEQRMMERMVTDNEEQEEEDSSIGLKSMIGAALMATKDHKVAAPMASYLIRNGSRFHYSHFFAYVNIGSFFKDVHEDFNISADGDGKVFLKSSVANYIYRPMELEGVCVYDFLAKYSACKPTKNSFNWAQVHPNKDHSKISQLTTERIPVINYLDFVDTRNFNGNDIFSCNIEEISVEERVLMEEHAKSCCVLFVPFRNVEIDLQLNGSYLQRWRKEKDDGRISKQHERLLTNVQNCRNSLHGACPLDILERSTSKPVQHQCMDKTCMEREQDDEDVINNAMDDFLLVETPGMEQDCEFRDSTDHLQYPSILTRCHGSHTCGTSLIICPIVAHSDCMIIIEKPETSSINGSDTNTCHIQESESNEKLHICALNELALKIVNRIVDKNGHITDIEVNGTLKNIRDFAEIHFSEDVDQKMSFEIMMCAFIDRLYKESNKSAEGTWKVVESMEPSVSKKRKSNDEREKIGKVNDHKQLIGFLSGAGGTGKSHVIKTACQYAQKLCKALGVKFDKRTIVVTALTGAAAVSINGETTAGAFAFKRKVKDELEEFKNTYLVIVDEVSFASVEDMELLNEKMKQIFDNPWEPFGGVPIVFSGDFAQLSPVGGRPLYKSEHSIVWKEYLNAFMELRTNHRFDKDVNWGAMLGRFRDVGLSTKEVAIINTRVVGARSGPRERNIPFDAVYATKTNVDRMAINDAISAKHLENTHSTDPGIQPPMHTLCIKAGNLRFHVRGTRREYCNMKRKAQDIIYAAVGEAHVEDQCNKRHDPLLKLYYGRPLYINHNEDVAGCVANGAICEFRGVKLKPAVSQKDFETIIIDGYHVNCVSITQVDSLLVNMLDGCKGGNKETIIELSPKVIYASAKFPVPFTGPITKNSMRTRRRISFEQFPVNCANARTVHKLQGRSIHHLVVSAWDYKDNWVYVCLSRCTTMNGLFLHEPQNPSKTKGMAEEVRAFIKCLRKIKKRAHVFLHGEDL</sequence>
<comment type="similarity">
    <text evidence="1">Belongs to the helicase family.</text>
</comment>
<dbReference type="GO" id="GO:0043139">
    <property type="term" value="F:5'-3' DNA helicase activity"/>
    <property type="evidence" value="ECO:0007669"/>
    <property type="project" value="UniProtKB-EC"/>
</dbReference>
<dbReference type="Proteomes" id="UP000693970">
    <property type="component" value="Unassembled WGS sequence"/>
</dbReference>
<gene>
    <name evidence="4" type="ORF">IV203_009002</name>
    <name evidence="3" type="ORF">IV203_011218</name>
</gene>
<dbReference type="GO" id="GO:0006310">
    <property type="term" value="P:DNA recombination"/>
    <property type="evidence" value="ECO:0007669"/>
    <property type="project" value="UniProtKB-KW"/>
</dbReference>